<reference evidence="2" key="1">
    <citation type="submission" date="2022-11" db="EMBL/GenBank/DDBJ databases">
        <authorList>
            <person name="Morgan W.R."/>
            <person name="Tartar A."/>
        </authorList>
    </citation>
    <scope>NUCLEOTIDE SEQUENCE</scope>
    <source>
        <strain evidence="2">ARSEF 373</strain>
    </source>
</reference>
<accession>A0AAV2YTV3</accession>
<evidence type="ECO:0000259" key="1">
    <source>
        <dbReference type="Pfam" id="PF10551"/>
    </source>
</evidence>
<feature type="domain" description="MULE transposase" evidence="1">
    <location>
        <begin position="28"/>
        <end position="105"/>
    </location>
</feature>
<evidence type="ECO:0000313" key="3">
    <source>
        <dbReference type="Proteomes" id="UP001146120"/>
    </source>
</evidence>
<evidence type="ECO:0000313" key="2">
    <source>
        <dbReference type="EMBL" id="DAZ96728.1"/>
    </source>
</evidence>
<name>A0AAV2YTV3_9STRA</name>
<reference evidence="2" key="2">
    <citation type="journal article" date="2023" name="Microbiol Resour">
        <title>Decontamination and Annotation of the Draft Genome Sequence of the Oomycete Lagenidium giganteum ARSEF 373.</title>
        <authorList>
            <person name="Morgan W.R."/>
            <person name="Tartar A."/>
        </authorList>
    </citation>
    <scope>NUCLEOTIDE SEQUENCE</scope>
    <source>
        <strain evidence="2">ARSEF 373</strain>
    </source>
</reference>
<protein>
    <recommendedName>
        <fullName evidence="1">MULE transposase domain-containing protein</fullName>
    </recommendedName>
</protein>
<proteinExistence type="predicted"/>
<comment type="caution">
    <text evidence="2">The sequence shown here is derived from an EMBL/GenBank/DDBJ whole genome shotgun (WGS) entry which is preliminary data.</text>
</comment>
<dbReference type="Proteomes" id="UP001146120">
    <property type="component" value="Unassembled WGS sequence"/>
</dbReference>
<dbReference type="AlphaFoldDB" id="A0AAV2YTV3"/>
<dbReference type="EMBL" id="DAKRPA010000158">
    <property type="protein sequence ID" value="DAZ96728.1"/>
    <property type="molecule type" value="Genomic_DNA"/>
</dbReference>
<feature type="non-terminal residue" evidence="2">
    <location>
        <position position="1"/>
    </location>
</feature>
<dbReference type="Pfam" id="PF10551">
    <property type="entry name" value="MULE"/>
    <property type="match status" value="1"/>
</dbReference>
<gene>
    <name evidence="2" type="ORF">N0F65_011765</name>
</gene>
<dbReference type="InterPro" id="IPR018289">
    <property type="entry name" value="MULE_transposase_dom"/>
</dbReference>
<keyword evidence="3" id="KW-1185">Reference proteome</keyword>
<organism evidence="2 3">
    <name type="scientific">Lagenidium giganteum</name>
    <dbReference type="NCBI Taxonomy" id="4803"/>
    <lineage>
        <taxon>Eukaryota</taxon>
        <taxon>Sar</taxon>
        <taxon>Stramenopiles</taxon>
        <taxon>Oomycota</taxon>
        <taxon>Peronosporomycetes</taxon>
        <taxon>Pythiales</taxon>
        <taxon>Pythiaceae</taxon>
    </lineage>
</organism>
<sequence>VTSSFGLIITSRHAFRNVGTYATHYVKGSYKKHFVPWTYMFVRTENERSYTKLFEATKRYAMEFFDVDLNLSFGSLDRTPYIANAYRNVWPGIKLLSCYTHLLKNAREHRSMLSSREFYDSDFVVNLNL</sequence>